<evidence type="ECO:0000313" key="2">
    <source>
        <dbReference type="EMBL" id="GJN41154.1"/>
    </source>
</evidence>
<dbReference type="InterPro" id="IPR046533">
    <property type="entry name" value="DUF6598"/>
</dbReference>
<gene>
    <name evidence="2" type="primary">gn00492</name>
    <name evidence="2" type="ORF">PR202_gn00492</name>
</gene>
<protein>
    <recommendedName>
        <fullName evidence="1">DUF6598 domain-containing protein</fullName>
    </recommendedName>
</protein>
<comment type="caution">
    <text evidence="2">The sequence shown here is derived from an EMBL/GenBank/DDBJ whole genome shotgun (WGS) entry which is preliminary data.</text>
</comment>
<evidence type="ECO:0000313" key="3">
    <source>
        <dbReference type="Proteomes" id="UP001054889"/>
    </source>
</evidence>
<dbReference type="PANTHER" id="PTHR33065:SF177">
    <property type="entry name" value="OS08G0141000 PROTEIN"/>
    <property type="match status" value="1"/>
</dbReference>
<organism evidence="2 3">
    <name type="scientific">Eleusine coracana subsp. coracana</name>
    <dbReference type="NCBI Taxonomy" id="191504"/>
    <lineage>
        <taxon>Eukaryota</taxon>
        <taxon>Viridiplantae</taxon>
        <taxon>Streptophyta</taxon>
        <taxon>Embryophyta</taxon>
        <taxon>Tracheophyta</taxon>
        <taxon>Spermatophyta</taxon>
        <taxon>Magnoliopsida</taxon>
        <taxon>Liliopsida</taxon>
        <taxon>Poales</taxon>
        <taxon>Poaceae</taxon>
        <taxon>PACMAD clade</taxon>
        <taxon>Chloridoideae</taxon>
        <taxon>Cynodonteae</taxon>
        <taxon>Eleusininae</taxon>
        <taxon>Eleusine</taxon>
    </lineage>
</organism>
<dbReference type="EMBL" id="BQKI01000230">
    <property type="protein sequence ID" value="GJN41154.1"/>
    <property type="molecule type" value="Genomic_DNA"/>
</dbReference>
<accession>A0AAV5FZU3</accession>
<dbReference type="Proteomes" id="UP001054889">
    <property type="component" value="Unassembled WGS sequence"/>
</dbReference>
<evidence type="ECO:0000259" key="1">
    <source>
        <dbReference type="Pfam" id="PF20241"/>
    </source>
</evidence>
<sequence>MLPHPVTIEVDLKVKGTTKSEDEDLSFLAAPFMCNNSFDSRLHNCAYTSKSSTLEFALGFIVSSVEATVCVSVISGSWPDGFQGQFSVFATGICGRSITCDDKNADSIDHKEIVLLDSRGEQSSFHGLSFLLNLKGG</sequence>
<name>A0AAV5FZU3_ELECO</name>
<reference evidence="2" key="2">
    <citation type="submission" date="2021-12" db="EMBL/GenBank/DDBJ databases">
        <title>Resequencing data analysis of finger millet.</title>
        <authorList>
            <person name="Hatakeyama M."/>
            <person name="Aluri S."/>
            <person name="Balachadran M.T."/>
            <person name="Sivarajan S.R."/>
            <person name="Poveda L."/>
            <person name="Shimizu-Inatsugi R."/>
            <person name="Schlapbach R."/>
            <person name="Sreeman S.M."/>
            <person name="Shimizu K.K."/>
        </authorList>
    </citation>
    <scope>NUCLEOTIDE SEQUENCE</scope>
</reference>
<feature type="domain" description="DUF6598" evidence="1">
    <location>
        <begin position="4"/>
        <end position="123"/>
    </location>
</feature>
<keyword evidence="3" id="KW-1185">Reference proteome</keyword>
<dbReference type="PANTHER" id="PTHR33065">
    <property type="entry name" value="OS07G0486400 PROTEIN"/>
    <property type="match status" value="1"/>
</dbReference>
<reference evidence="2" key="1">
    <citation type="journal article" date="2018" name="DNA Res.">
        <title>Multiple hybrid de novo genome assembly of finger millet, an orphan allotetraploid crop.</title>
        <authorList>
            <person name="Hatakeyama M."/>
            <person name="Aluri S."/>
            <person name="Balachadran M.T."/>
            <person name="Sivarajan S.R."/>
            <person name="Patrignani A."/>
            <person name="Gruter S."/>
            <person name="Poveda L."/>
            <person name="Shimizu-Inatsugi R."/>
            <person name="Baeten J."/>
            <person name="Francoijs K.J."/>
            <person name="Nataraja K.N."/>
            <person name="Reddy Y.A.N."/>
            <person name="Phadnis S."/>
            <person name="Ravikumar R.L."/>
            <person name="Schlapbach R."/>
            <person name="Sreeman S.M."/>
            <person name="Shimizu K.K."/>
        </authorList>
    </citation>
    <scope>NUCLEOTIDE SEQUENCE</scope>
</reference>
<proteinExistence type="predicted"/>
<dbReference type="Pfam" id="PF20241">
    <property type="entry name" value="DUF6598"/>
    <property type="match status" value="1"/>
</dbReference>
<dbReference type="AlphaFoldDB" id="A0AAV5FZU3"/>